<reference evidence="3" key="1">
    <citation type="submission" date="2025-08" db="UniProtKB">
        <authorList>
            <consortium name="RefSeq"/>
        </authorList>
    </citation>
    <scope>IDENTIFICATION</scope>
    <source>
        <tissue evidence="3">Blood</tissue>
    </source>
</reference>
<feature type="compositionally biased region" description="Low complexity" evidence="1">
    <location>
        <begin position="250"/>
        <end position="259"/>
    </location>
</feature>
<dbReference type="AlphaFoldDB" id="A0A6P9FEU5"/>
<gene>
    <name evidence="3" type="primary">LOC118357077</name>
</gene>
<feature type="compositionally biased region" description="Basic residues" evidence="1">
    <location>
        <begin position="327"/>
        <end position="342"/>
    </location>
</feature>
<protein>
    <submittedName>
        <fullName evidence="3">Translation initiation factor IF-2-like</fullName>
    </submittedName>
</protein>
<organism evidence="2 3">
    <name type="scientific">Zalophus californianus</name>
    <name type="common">California sealion</name>
    <dbReference type="NCBI Taxonomy" id="9704"/>
    <lineage>
        <taxon>Eukaryota</taxon>
        <taxon>Metazoa</taxon>
        <taxon>Chordata</taxon>
        <taxon>Craniata</taxon>
        <taxon>Vertebrata</taxon>
        <taxon>Euteleostomi</taxon>
        <taxon>Mammalia</taxon>
        <taxon>Eutheria</taxon>
        <taxon>Laurasiatheria</taxon>
        <taxon>Carnivora</taxon>
        <taxon>Caniformia</taxon>
        <taxon>Pinnipedia</taxon>
        <taxon>Otariidae</taxon>
        <taxon>Zalophus</taxon>
    </lineage>
</organism>
<feature type="compositionally biased region" description="Low complexity" evidence="1">
    <location>
        <begin position="172"/>
        <end position="181"/>
    </location>
</feature>
<feature type="compositionally biased region" description="Basic and acidic residues" evidence="1">
    <location>
        <begin position="14"/>
        <end position="26"/>
    </location>
</feature>
<feature type="compositionally biased region" description="Low complexity" evidence="1">
    <location>
        <begin position="414"/>
        <end position="429"/>
    </location>
</feature>
<dbReference type="GeneID" id="118357077"/>
<keyword evidence="2" id="KW-1185">Reference proteome</keyword>
<evidence type="ECO:0000313" key="2">
    <source>
        <dbReference type="Proteomes" id="UP000515165"/>
    </source>
</evidence>
<feature type="compositionally biased region" description="Low complexity" evidence="1">
    <location>
        <begin position="66"/>
        <end position="81"/>
    </location>
</feature>
<feature type="compositionally biased region" description="Basic and acidic residues" evidence="1">
    <location>
        <begin position="143"/>
        <end position="159"/>
    </location>
</feature>
<dbReference type="Proteomes" id="UP000515165">
    <property type="component" value="Chromosome 6"/>
</dbReference>
<name>A0A6P9FEU5_ZALCA</name>
<dbReference type="RefSeq" id="XP_035583971.1">
    <property type="nucleotide sequence ID" value="XM_035728078.1"/>
</dbReference>
<feature type="compositionally biased region" description="Low complexity" evidence="1">
    <location>
        <begin position="34"/>
        <end position="46"/>
    </location>
</feature>
<feature type="compositionally biased region" description="Low complexity" evidence="1">
    <location>
        <begin position="279"/>
        <end position="290"/>
    </location>
</feature>
<dbReference type="OrthoDB" id="10687178at2759"/>
<evidence type="ECO:0000256" key="1">
    <source>
        <dbReference type="SAM" id="MobiDB-lite"/>
    </source>
</evidence>
<sequence>MCCCCRPEAATLGRREAAGAGPRDRAPPSPARPGRPGAHPAVCPPAARCPPPGGGSCVRASPAPYARFPRGRVAAAPGAPGSRDPPARRRDLPTLTAPGGCQCVFRLGSPTPKAPTLRGSPTSERHPRPRRAPHVPPRMLQDPAERADPRSPSRGEGQRPGRGRRRTSEVTPSCSAAAAPSLTPPAPGGQPSRDPCAELATPTLRRGRVWDVQPGRRGPGARGGEAGGSGPVNTSCGIRDQNVPRRRPPARGAAVAAAAEQLNGAGTGAAPPLPPPPGAERSAGRGPAAEGARRHLHRPASARRARPPGRPPPEPGGAGARGERVRGRARAARSARGPRRRRDAAGTLLRPLPGSHSSPWAGRQAWCQEPGLPTPPPPAGALGRGGRGLASQRGAPRLSRSREEGCRRPPPPRACSRPLPGRTPPLLGLAQRPHGGVPGAAGSCPRASGARGRCGPKWSAGGASRPGTGSHFVGAGLV</sequence>
<feature type="compositionally biased region" description="Basic residues" evidence="1">
    <location>
        <begin position="294"/>
        <end position="307"/>
    </location>
</feature>
<feature type="region of interest" description="Disordered" evidence="1">
    <location>
        <begin position="14"/>
        <end position="478"/>
    </location>
</feature>
<dbReference type="KEGG" id="zca:118357077"/>
<feature type="compositionally biased region" description="Gly residues" evidence="1">
    <location>
        <begin position="217"/>
        <end position="230"/>
    </location>
</feature>
<evidence type="ECO:0000313" key="3">
    <source>
        <dbReference type="RefSeq" id="XP_035583971.1"/>
    </source>
</evidence>
<proteinExistence type="predicted"/>
<accession>A0A6P9FEU5</accession>